<dbReference type="PANTHER" id="PTHR46211:SF1">
    <property type="entry name" value="GLYCEROPHOSPHODIESTER PHOSPHODIESTERASE, CYTOPLASMIC"/>
    <property type="match status" value="1"/>
</dbReference>
<dbReference type="EMBL" id="AP014946">
    <property type="protein sequence ID" value="BAT60797.1"/>
    <property type="molecule type" value="Genomic_DNA"/>
</dbReference>
<evidence type="ECO:0000313" key="3">
    <source>
        <dbReference type="Proteomes" id="UP000236884"/>
    </source>
</evidence>
<dbReference type="GO" id="GO:0006629">
    <property type="term" value="P:lipid metabolic process"/>
    <property type="evidence" value="ECO:0007669"/>
    <property type="project" value="InterPro"/>
</dbReference>
<protein>
    <submittedName>
        <fullName evidence="2">Glycerophosphoryl diester phosphodiesterase</fullName>
        <ecNumber evidence="2">3.1.4.46</ecNumber>
    </submittedName>
</protein>
<dbReference type="InterPro" id="IPR017946">
    <property type="entry name" value="PLC-like_Pdiesterase_TIM-brl"/>
</dbReference>
<name>A0A0S3PY07_9BRAD</name>
<sequence>MDWLTARPIAHRGLHTASEGVIENMPSAFTAAIGGNYAIECDVQCSADGEAMVHHDGVLDRLTETTGPLGGRTVAELKRVDFRNTADRMLTLGELCDLVAGRVTLIVEIKHQRDAKSPLPKRVADVLSSYKGPVATMSFDPDQIATVREQAPNLVRGIVAERNFHPKDWGPMSGWERFRLAHLLHAPTSKPQFVSYRVADLPALAPTLARALFGIPLICWTVRTPEDRAQAEACKAQITFEGFRA</sequence>
<dbReference type="PROSITE" id="PS51704">
    <property type="entry name" value="GP_PDE"/>
    <property type="match status" value="1"/>
</dbReference>
<gene>
    <name evidence="2" type="primary">ugpQ</name>
    <name evidence="2" type="ORF">GJW-30_1_03347</name>
</gene>
<dbReference type="PANTHER" id="PTHR46211">
    <property type="entry name" value="GLYCEROPHOSPHORYL DIESTER PHOSPHODIESTERASE"/>
    <property type="match status" value="1"/>
</dbReference>
<dbReference type="InterPro" id="IPR030395">
    <property type="entry name" value="GP_PDE_dom"/>
</dbReference>
<dbReference type="SUPFAM" id="SSF51695">
    <property type="entry name" value="PLC-like phosphodiesterases"/>
    <property type="match status" value="1"/>
</dbReference>
<evidence type="ECO:0000313" key="2">
    <source>
        <dbReference type="EMBL" id="BAT60797.1"/>
    </source>
</evidence>
<keyword evidence="2" id="KW-0378">Hydrolase</keyword>
<reference evidence="2 3" key="1">
    <citation type="submission" date="2015-08" db="EMBL/GenBank/DDBJ databases">
        <title>Investigation of the bacterial diversity of lava forest soil.</title>
        <authorList>
            <person name="Lee J.S."/>
        </authorList>
    </citation>
    <scope>NUCLEOTIDE SEQUENCE [LARGE SCALE GENOMIC DNA]</scope>
    <source>
        <strain evidence="2 3">GJW-30</strain>
    </source>
</reference>
<dbReference type="Gene3D" id="3.20.20.190">
    <property type="entry name" value="Phosphatidylinositol (PI) phosphodiesterase"/>
    <property type="match status" value="1"/>
</dbReference>
<dbReference type="EC" id="3.1.4.46" evidence="2"/>
<dbReference type="GO" id="GO:0008889">
    <property type="term" value="F:glycerophosphodiester phosphodiesterase activity"/>
    <property type="evidence" value="ECO:0007669"/>
    <property type="project" value="UniProtKB-EC"/>
</dbReference>
<dbReference type="Proteomes" id="UP000236884">
    <property type="component" value="Chromosome"/>
</dbReference>
<dbReference type="AlphaFoldDB" id="A0A0S3PY07"/>
<dbReference type="RefSeq" id="WP_096357331.1">
    <property type="nucleotide sequence ID" value="NZ_AP014946.1"/>
</dbReference>
<dbReference type="KEGG" id="vgo:GJW-30_1_03347"/>
<organism evidence="2 3">
    <name type="scientific">Variibacter gotjawalensis</name>
    <dbReference type="NCBI Taxonomy" id="1333996"/>
    <lineage>
        <taxon>Bacteria</taxon>
        <taxon>Pseudomonadati</taxon>
        <taxon>Pseudomonadota</taxon>
        <taxon>Alphaproteobacteria</taxon>
        <taxon>Hyphomicrobiales</taxon>
        <taxon>Nitrobacteraceae</taxon>
        <taxon>Variibacter</taxon>
    </lineage>
</organism>
<dbReference type="OrthoDB" id="384721at2"/>
<proteinExistence type="predicted"/>
<keyword evidence="3" id="KW-1185">Reference proteome</keyword>
<accession>A0A0S3PY07</accession>
<dbReference type="Pfam" id="PF03009">
    <property type="entry name" value="GDPD"/>
    <property type="match status" value="1"/>
</dbReference>
<feature type="domain" description="GP-PDE" evidence="1">
    <location>
        <begin position="6"/>
        <end position="245"/>
    </location>
</feature>
<evidence type="ECO:0000259" key="1">
    <source>
        <dbReference type="PROSITE" id="PS51704"/>
    </source>
</evidence>